<gene>
    <name evidence="1" type="ORF">F2P81_010442</name>
</gene>
<reference evidence="1 2" key="1">
    <citation type="submission" date="2019-06" db="EMBL/GenBank/DDBJ databases">
        <title>Draft genomes of female and male turbot (Scophthalmus maximus).</title>
        <authorList>
            <person name="Xu H."/>
            <person name="Xu X.-W."/>
            <person name="Shao C."/>
            <person name="Chen S."/>
        </authorList>
    </citation>
    <scope>NUCLEOTIDE SEQUENCE [LARGE SCALE GENOMIC DNA]</scope>
    <source>
        <strain evidence="1">Ysfricsl-2016a</strain>
        <tissue evidence="1">Blood</tissue>
    </source>
</reference>
<accession>A0A6A4SZU6</accession>
<comment type="caution">
    <text evidence="1">The sequence shown here is derived from an EMBL/GenBank/DDBJ whole genome shotgun (WGS) entry which is preliminary data.</text>
</comment>
<organism evidence="1 2">
    <name type="scientific">Scophthalmus maximus</name>
    <name type="common">Turbot</name>
    <name type="synonym">Psetta maxima</name>
    <dbReference type="NCBI Taxonomy" id="52904"/>
    <lineage>
        <taxon>Eukaryota</taxon>
        <taxon>Metazoa</taxon>
        <taxon>Chordata</taxon>
        <taxon>Craniata</taxon>
        <taxon>Vertebrata</taxon>
        <taxon>Euteleostomi</taxon>
        <taxon>Actinopterygii</taxon>
        <taxon>Neopterygii</taxon>
        <taxon>Teleostei</taxon>
        <taxon>Neoteleostei</taxon>
        <taxon>Acanthomorphata</taxon>
        <taxon>Carangaria</taxon>
        <taxon>Pleuronectiformes</taxon>
        <taxon>Pleuronectoidei</taxon>
        <taxon>Scophthalmidae</taxon>
        <taxon>Scophthalmus</taxon>
    </lineage>
</organism>
<proteinExistence type="predicted"/>
<sequence>MQSESEQLRSATLDLMQGKHNILTKPIQVPSADELASVKALLCAESFGRSHFSMAHFSALAPSVIPLFTLTHSCDTSGAGAKEQLIYWYKREDTHNTTRLDYAVCVTDVVLKQLKQTLH</sequence>
<dbReference type="EMBL" id="VEVO01000009">
    <property type="protein sequence ID" value="KAF0037568.1"/>
    <property type="molecule type" value="Genomic_DNA"/>
</dbReference>
<dbReference type="Proteomes" id="UP000438429">
    <property type="component" value="Unassembled WGS sequence"/>
</dbReference>
<name>A0A6A4SZU6_SCOMX</name>
<evidence type="ECO:0000313" key="1">
    <source>
        <dbReference type="EMBL" id="KAF0037568.1"/>
    </source>
</evidence>
<protein>
    <submittedName>
        <fullName evidence="1">Uncharacterized protein</fullName>
    </submittedName>
</protein>
<evidence type="ECO:0000313" key="2">
    <source>
        <dbReference type="Proteomes" id="UP000438429"/>
    </source>
</evidence>
<dbReference type="AlphaFoldDB" id="A0A6A4SZU6"/>